<accession>A0A415S3Q1</accession>
<evidence type="ECO:0000313" key="8">
    <source>
        <dbReference type="Proteomes" id="UP000335496"/>
    </source>
</evidence>
<feature type="transmembrane region" description="Helical" evidence="1">
    <location>
        <begin position="14"/>
        <end position="35"/>
    </location>
</feature>
<dbReference type="EMBL" id="QSLA01000002">
    <property type="protein sequence ID" value="RHF11706.1"/>
    <property type="molecule type" value="Genomic_DNA"/>
</dbReference>
<evidence type="ECO:0000313" key="6">
    <source>
        <dbReference type="Proteomes" id="UP000283538"/>
    </source>
</evidence>
<evidence type="ECO:0000313" key="5">
    <source>
        <dbReference type="EMBL" id="RYT71914.1"/>
    </source>
</evidence>
<dbReference type="EMBL" id="VVZX01000019">
    <property type="protein sequence ID" value="KAA5272645.1"/>
    <property type="molecule type" value="Genomic_DNA"/>
</dbReference>
<keyword evidence="1" id="KW-1133">Transmembrane helix</keyword>
<keyword evidence="1" id="KW-0812">Transmembrane</keyword>
<keyword evidence="8" id="KW-1185">Reference proteome</keyword>
<keyword evidence="1" id="KW-0472">Membrane</keyword>
<evidence type="ECO:0000313" key="7">
    <source>
        <dbReference type="Proteomes" id="UP000291917"/>
    </source>
</evidence>
<dbReference type="AlphaFoldDB" id="A0A415S3Q1"/>
<sequence length="64" mass="7523">MIKNFTYLQNTKKIILIIFISIFPFITSFFVNVTYTKKNVTQIKTHVTKSKIQVSFIAYCLLND</sequence>
<gene>
    <name evidence="4" type="ORF">DW701_02680</name>
    <name evidence="5" type="ORF">EAJ03_13025</name>
    <name evidence="2" type="ORF">F2Z23_13615</name>
    <name evidence="3" type="ORF">HF841_02080</name>
</gene>
<dbReference type="Proteomes" id="UP000335496">
    <property type="component" value="Unassembled WGS sequence"/>
</dbReference>
<comment type="caution">
    <text evidence="4">The sequence shown here is derived from an EMBL/GenBank/DDBJ whole genome shotgun (WGS) entry which is preliminary data.</text>
</comment>
<reference evidence="4 6" key="1">
    <citation type="submission" date="2018-08" db="EMBL/GenBank/DDBJ databases">
        <title>A genome reference for cultivated species of the human gut microbiota.</title>
        <authorList>
            <person name="Zou Y."/>
            <person name="Xue W."/>
            <person name="Luo G."/>
        </authorList>
    </citation>
    <scope>NUCLEOTIDE SEQUENCE [LARGE SCALE GENOMIC DNA]</scope>
    <source>
        <strain evidence="4 6">AM26-26AC</strain>
    </source>
</reference>
<protein>
    <submittedName>
        <fullName evidence="4">Uncharacterized protein</fullName>
    </submittedName>
</protein>
<evidence type="ECO:0000313" key="3">
    <source>
        <dbReference type="EMBL" id="NME84820.1"/>
    </source>
</evidence>
<evidence type="ECO:0000313" key="4">
    <source>
        <dbReference type="EMBL" id="RHF11706.1"/>
    </source>
</evidence>
<evidence type="ECO:0000313" key="2">
    <source>
        <dbReference type="EMBL" id="KAA5272645.1"/>
    </source>
</evidence>
<reference evidence="5 7" key="3">
    <citation type="journal article" date="2019" name="Science, e1252229">
        <title>Invertible promoters mediate bacterial phase variation, antibiotic resistance, and host adaptation in the gut.</title>
        <authorList>
            <person name="Jiang X."/>
            <person name="Hall A.B."/>
            <person name="Arthur T.D."/>
            <person name="Plichta D.R."/>
            <person name="Covington C.T."/>
            <person name="Poyet M."/>
            <person name="Crothers J."/>
            <person name="Moses P.L."/>
            <person name="Tolonen A.C."/>
            <person name="Vlamakis H."/>
            <person name="Alm E.J."/>
            <person name="Xavier R.J."/>
        </authorList>
    </citation>
    <scope>NUCLEOTIDE SEQUENCE [LARGE SCALE GENOMIC DNA]</scope>
    <source>
        <strain evidence="7">bj_0095</strain>
        <strain evidence="5">Bj_0095</strain>
    </source>
</reference>
<dbReference type="EMBL" id="JABAGL010000002">
    <property type="protein sequence ID" value="NME84820.1"/>
    <property type="molecule type" value="Genomic_DNA"/>
</dbReference>
<evidence type="ECO:0000313" key="9">
    <source>
        <dbReference type="Proteomes" id="UP000520291"/>
    </source>
</evidence>
<dbReference type="Proteomes" id="UP000520291">
    <property type="component" value="Unassembled WGS sequence"/>
</dbReference>
<evidence type="ECO:0000256" key="1">
    <source>
        <dbReference type="SAM" id="Phobius"/>
    </source>
</evidence>
<reference evidence="3 9" key="4">
    <citation type="submission" date="2020-04" db="EMBL/GenBank/DDBJ databases">
        <authorList>
            <person name="Hitch T.C.A."/>
            <person name="Wylensek D."/>
            <person name="Clavel T."/>
        </authorList>
    </citation>
    <scope>NUCLEOTIDE SEQUENCE [LARGE SCALE GENOMIC DNA]</scope>
    <source>
        <strain evidence="3 9">WCA3-601-WT-5E</strain>
    </source>
</reference>
<reference evidence="2 8" key="2">
    <citation type="journal article" date="2019" name="Nat. Med.">
        <title>A library of human gut bacterial isolates paired with longitudinal multiomics data enables mechanistic microbiome research.</title>
        <authorList>
            <person name="Poyet M."/>
            <person name="Groussin M."/>
            <person name="Gibbons S.M."/>
            <person name="Avila-Pacheco J."/>
            <person name="Jiang X."/>
            <person name="Kearney S.M."/>
            <person name="Perrotta A.R."/>
            <person name="Berdy B."/>
            <person name="Zhao S."/>
            <person name="Lieberman T.D."/>
            <person name="Swanson P.K."/>
            <person name="Smith M."/>
            <person name="Roesemann S."/>
            <person name="Alexander J.E."/>
            <person name="Rich S.A."/>
            <person name="Livny J."/>
            <person name="Vlamakis H."/>
            <person name="Clish C."/>
            <person name="Bullock K."/>
            <person name="Deik A."/>
            <person name="Scott J."/>
            <person name="Pierce K.A."/>
            <person name="Xavier R.J."/>
            <person name="Alm E.J."/>
        </authorList>
    </citation>
    <scope>NUCLEOTIDE SEQUENCE [LARGE SCALE GENOMIC DNA]</scope>
    <source>
        <strain evidence="2 8">BIOML-A1</strain>
    </source>
</reference>
<dbReference type="EMBL" id="RCXL01000020">
    <property type="protein sequence ID" value="RYT71914.1"/>
    <property type="molecule type" value="Genomic_DNA"/>
</dbReference>
<name>A0A415S3Q1_9BACE</name>
<organism evidence="4 6">
    <name type="scientific">Bacteroides eggerthii</name>
    <dbReference type="NCBI Taxonomy" id="28111"/>
    <lineage>
        <taxon>Bacteria</taxon>
        <taxon>Pseudomonadati</taxon>
        <taxon>Bacteroidota</taxon>
        <taxon>Bacteroidia</taxon>
        <taxon>Bacteroidales</taxon>
        <taxon>Bacteroidaceae</taxon>
        <taxon>Bacteroides</taxon>
    </lineage>
</organism>
<proteinExistence type="predicted"/>
<dbReference type="Proteomes" id="UP000291917">
    <property type="component" value="Unassembled WGS sequence"/>
</dbReference>
<dbReference type="Proteomes" id="UP000283538">
    <property type="component" value="Unassembled WGS sequence"/>
</dbReference>